<sequence>MSIPAKTIETKPAKTIETGAMTSLQSGVLTLCATVQNHTSHSRPSV</sequence>
<evidence type="ECO:0000313" key="1">
    <source>
        <dbReference type="EMBL" id="JAH81952.1"/>
    </source>
</evidence>
<reference evidence="1" key="2">
    <citation type="journal article" date="2015" name="Fish Shellfish Immunol.">
        <title>Early steps in the European eel (Anguilla anguilla)-Vibrio vulnificus interaction in the gills: Role of the RtxA13 toxin.</title>
        <authorList>
            <person name="Callol A."/>
            <person name="Pajuelo D."/>
            <person name="Ebbesson L."/>
            <person name="Teles M."/>
            <person name="MacKenzie S."/>
            <person name="Amaro C."/>
        </authorList>
    </citation>
    <scope>NUCLEOTIDE SEQUENCE</scope>
</reference>
<accession>A0A0E9VV82</accession>
<dbReference type="EMBL" id="GBXM01026625">
    <property type="protein sequence ID" value="JAH81952.1"/>
    <property type="molecule type" value="Transcribed_RNA"/>
</dbReference>
<proteinExistence type="predicted"/>
<dbReference type="AlphaFoldDB" id="A0A0E9VV82"/>
<organism evidence="1">
    <name type="scientific">Anguilla anguilla</name>
    <name type="common">European freshwater eel</name>
    <name type="synonym">Muraena anguilla</name>
    <dbReference type="NCBI Taxonomy" id="7936"/>
    <lineage>
        <taxon>Eukaryota</taxon>
        <taxon>Metazoa</taxon>
        <taxon>Chordata</taxon>
        <taxon>Craniata</taxon>
        <taxon>Vertebrata</taxon>
        <taxon>Euteleostomi</taxon>
        <taxon>Actinopterygii</taxon>
        <taxon>Neopterygii</taxon>
        <taxon>Teleostei</taxon>
        <taxon>Anguilliformes</taxon>
        <taxon>Anguillidae</taxon>
        <taxon>Anguilla</taxon>
    </lineage>
</organism>
<name>A0A0E9VV82_ANGAN</name>
<protein>
    <submittedName>
        <fullName evidence="1">Uncharacterized protein</fullName>
    </submittedName>
</protein>
<reference evidence="1" key="1">
    <citation type="submission" date="2014-11" db="EMBL/GenBank/DDBJ databases">
        <authorList>
            <person name="Amaro Gonzalez C."/>
        </authorList>
    </citation>
    <scope>NUCLEOTIDE SEQUENCE</scope>
</reference>